<dbReference type="PRINTS" id="PR01490">
    <property type="entry name" value="RTXTOXIND"/>
</dbReference>
<keyword evidence="4 7" id="KW-0472">Membrane</keyword>
<dbReference type="InterPro" id="IPR050739">
    <property type="entry name" value="MFP"/>
</dbReference>
<evidence type="ECO:0000256" key="5">
    <source>
        <dbReference type="SAM" id="Coils"/>
    </source>
</evidence>
<dbReference type="SUPFAM" id="SSF111369">
    <property type="entry name" value="HlyD-like secretion proteins"/>
    <property type="match status" value="2"/>
</dbReference>
<organism evidence="10 11">
    <name type="scientific">Alloacidobacterium dinghuense</name>
    <dbReference type="NCBI Taxonomy" id="2763107"/>
    <lineage>
        <taxon>Bacteria</taxon>
        <taxon>Pseudomonadati</taxon>
        <taxon>Acidobacteriota</taxon>
        <taxon>Terriglobia</taxon>
        <taxon>Terriglobales</taxon>
        <taxon>Acidobacteriaceae</taxon>
        <taxon>Alloacidobacterium</taxon>
    </lineage>
</organism>
<dbReference type="AlphaFoldDB" id="A0A7G8BD78"/>
<evidence type="ECO:0000259" key="8">
    <source>
        <dbReference type="Pfam" id="PF25917"/>
    </source>
</evidence>
<dbReference type="InterPro" id="IPR058625">
    <property type="entry name" value="MdtA-like_BSH"/>
</dbReference>
<dbReference type="InterPro" id="IPR058634">
    <property type="entry name" value="AaeA-lik-b-barrel"/>
</dbReference>
<evidence type="ECO:0000256" key="2">
    <source>
        <dbReference type="ARBA" id="ARBA00022692"/>
    </source>
</evidence>
<evidence type="ECO:0000256" key="6">
    <source>
        <dbReference type="SAM" id="MobiDB-lite"/>
    </source>
</evidence>
<dbReference type="Gene3D" id="2.40.50.100">
    <property type="match status" value="1"/>
</dbReference>
<gene>
    <name evidence="10" type="ORF">H7849_15225</name>
</gene>
<dbReference type="Gene3D" id="2.40.30.170">
    <property type="match status" value="1"/>
</dbReference>
<dbReference type="Pfam" id="PF25917">
    <property type="entry name" value="BSH_RND"/>
    <property type="match status" value="1"/>
</dbReference>
<feature type="coiled-coil region" evidence="5">
    <location>
        <begin position="236"/>
        <end position="270"/>
    </location>
</feature>
<evidence type="ECO:0000313" key="10">
    <source>
        <dbReference type="EMBL" id="QNI30498.1"/>
    </source>
</evidence>
<feature type="transmembrane region" description="Helical" evidence="7">
    <location>
        <begin position="56"/>
        <end position="76"/>
    </location>
</feature>
<feature type="region of interest" description="Disordered" evidence="6">
    <location>
        <begin position="1"/>
        <end position="40"/>
    </location>
</feature>
<evidence type="ECO:0000256" key="1">
    <source>
        <dbReference type="ARBA" id="ARBA00004167"/>
    </source>
</evidence>
<evidence type="ECO:0000256" key="7">
    <source>
        <dbReference type="SAM" id="Phobius"/>
    </source>
</evidence>
<keyword evidence="11" id="KW-1185">Reference proteome</keyword>
<dbReference type="RefSeq" id="WP_186740425.1">
    <property type="nucleotide sequence ID" value="NZ_CP060394.1"/>
</dbReference>
<reference evidence="10 11" key="1">
    <citation type="submission" date="2020-08" db="EMBL/GenBank/DDBJ databases">
        <title>Edaphobacter telluris sp. nov. and Acidobacterium dinghuensis sp. nov., two acidobacteria isolated from forest soil.</title>
        <authorList>
            <person name="Fu J."/>
            <person name="Qiu L."/>
        </authorList>
    </citation>
    <scope>NUCLEOTIDE SEQUENCE [LARGE SCALE GENOMIC DNA]</scope>
    <source>
        <strain evidence="10">4Y35</strain>
    </source>
</reference>
<keyword evidence="5" id="KW-0175">Coiled coil</keyword>
<dbReference type="GO" id="GO:0055085">
    <property type="term" value="P:transmembrane transport"/>
    <property type="evidence" value="ECO:0007669"/>
    <property type="project" value="InterPro"/>
</dbReference>
<dbReference type="KEGG" id="adin:H7849_15225"/>
<sequence>MSTAEQNPATNPPQANPPQANPPQANPPGRNAPAANAGAADSLTSAYPRRRSHKRWIFFAAFVVLAVAGALFWHYLSGFESTDDAQVDVHLYPVSARISGYVQKVNVEDNQWVDQGFTLVEIDPKDYEVALARAQATLDTSEASAKGSNIDVPISSVDTSSQLKFTSSDIKNAEAAIRAAEKQEAAAHARVLEAQAENVKAQDDVTRYRLLLAKEEVPKQVYDHAYAAAATDVAAVAAAEADEAAAQQAVQEARSRLTEAEARYEDAQAGPQRVASTRAKALSATADVNQKRAAVEQAQLNLGYTKIFAPVTGEVTKKVVVGLNVDPGEQLLTVVPLDQVWITANFKETQLKHMRVGQKADIELDSNGRTYHGHVDSIEGATGPTFSLLPPENATGNYVKIVQRVPVKIVLDPGENGDRQLRPGENVEAKVYLR</sequence>
<dbReference type="PANTHER" id="PTHR30386:SF26">
    <property type="entry name" value="TRANSPORT PROTEIN COMB"/>
    <property type="match status" value="1"/>
</dbReference>
<dbReference type="Gene3D" id="1.10.287.470">
    <property type="entry name" value="Helix hairpin bin"/>
    <property type="match status" value="1"/>
</dbReference>
<dbReference type="GO" id="GO:0016020">
    <property type="term" value="C:membrane"/>
    <property type="evidence" value="ECO:0007669"/>
    <property type="project" value="UniProtKB-SubCell"/>
</dbReference>
<evidence type="ECO:0000256" key="3">
    <source>
        <dbReference type="ARBA" id="ARBA00022989"/>
    </source>
</evidence>
<evidence type="ECO:0000313" key="11">
    <source>
        <dbReference type="Proteomes" id="UP000515312"/>
    </source>
</evidence>
<evidence type="ECO:0000256" key="4">
    <source>
        <dbReference type="ARBA" id="ARBA00023136"/>
    </source>
</evidence>
<feature type="compositionally biased region" description="Low complexity" evidence="6">
    <location>
        <begin position="27"/>
        <end position="40"/>
    </location>
</feature>
<dbReference type="PANTHER" id="PTHR30386">
    <property type="entry name" value="MEMBRANE FUSION SUBUNIT OF EMRAB-TOLC MULTIDRUG EFFLUX PUMP"/>
    <property type="match status" value="1"/>
</dbReference>
<evidence type="ECO:0000259" key="9">
    <source>
        <dbReference type="Pfam" id="PF25963"/>
    </source>
</evidence>
<feature type="domain" description="p-hydroxybenzoic acid efflux pump subunit AaeA-like beta-barrel" evidence="9">
    <location>
        <begin position="341"/>
        <end position="417"/>
    </location>
</feature>
<name>A0A7G8BD78_9BACT</name>
<keyword evidence="2 7" id="KW-0812">Transmembrane</keyword>
<feature type="compositionally biased region" description="Pro residues" evidence="6">
    <location>
        <begin position="10"/>
        <end position="26"/>
    </location>
</feature>
<proteinExistence type="predicted"/>
<dbReference type="Proteomes" id="UP000515312">
    <property type="component" value="Chromosome"/>
</dbReference>
<protein>
    <submittedName>
        <fullName evidence="10">HlyD family efflux transporter periplasmic adaptor subunit</fullName>
    </submittedName>
</protein>
<dbReference type="EMBL" id="CP060394">
    <property type="protein sequence ID" value="QNI30498.1"/>
    <property type="molecule type" value="Genomic_DNA"/>
</dbReference>
<feature type="domain" description="Multidrug resistance protein MdtA-like barrel-sandwich hybrid" evidence="8">
    <location>
        <begin position="94"/>
        <end position="335"/>
    </location>
</feature>
<accession>A0A7G8BD78</accession>
<keyword evidence="3 7" id="KW-1133">Transmembrane helix</keyword>
<dbReference type="Pfam" id="PF25963">
    <property type="entry name" value="Beta-barrel_AAEA"/>
    <property type="match status" value="1"/>
</dbReference>
<comment type="subcellular location">
    <subcellularLocation>
        <location evidence="1">Membrane</location>
        <topology evidence="1">Single-pass membrane protein</topology>
    </subcellularLocation>
</comment>
<feature type="coiled-coil region" evidence="5">
    <location>
        <begin position="163"/>
        <end position="202"/>
    </location>
</feature>